<dbReference type="PANTHER" id="PTHR30469">
    <property type="entry name" value="MULTIDRUG RESISTANCE PROTEIN MDTA"/>
    <property type="match status" value="1"/>
</dbReference>
<feature type="non-terminal residue" evidence="1">
    <location>
        <position position="1"/>
    </location>
</feature>
<dbReference type="Gene3D" id="2.40.420.20">
    <property type="match status" value="1"/>
</dbReference>
<name>A0ABW3SXV7_9CAUL</name>
<organism evidence="1 2">
    <name type="scientific">Phenylobacterium conjunctum</name>
    <dbReference type="NCBI Taxonomy" id="1298959"/>
    <lineage>
        <taxon>Bacteria</taxon>
        <taxon>Pseudomonadati</taxon>
        <taxon>Pseudomonadota</taxon>
        <taxon>Alphaproteobacteria</taxon>
        <taxon>Caulobacterales</taxon>
        <taxon>Caulobacteraceae</taxon>
        <taxon>Phenylobacterium</taxon>
    </lineage>
</organism>
<dbReference type="RefSeq" id="WP_377352271.1">
    <property type="nucleotide sequence ID" value="NZ_JBHTLQ010000004.1"/>
</dbReference>
<protein>
    <submittedName>
        <fullName evidence="1">Efflux RND transporter periplasmic adaptor subunit</fullName>
    </submittedName>
</protein>
<dbReference type="Proteomes" id="UP001597216">
    <property type="component" value="Unassembled WGS sequence"/>
</dbReference>
<dbReference type="PANTHER" id="PTHR30469:SF15">
    <property type="entry name" value="HLYD FAMILY OF SECRETION PROTEINS"/>
    <property type="match status" value="1"/>
</dbReference>
<gene>
    <name evidence="1" type="ORF">ACFQ27_02375</name>
</gene>
<keyword evidence="2" id="KW-1185">Reference proteome</keyword>
<reference evidence="2" key="1">
    <citation type="journal article" date="2019" name="Int. J. Syst. Evol. Microbiol.">
        <title>The Global Catalogue of Microorganisms (GCM) 10K type strain sequencing project: providing services to taxonomists for standard genome sequencing and annotation.</title>
        <authorList>
            <consortium name="The Broad Institute Genomics Platform"/>
            <consortium name="The Broad Institute Genome Sequencing Center for Infectious Disease"/>
            <person name="Wu L."/>
            <person name="Ma J."/>
        </authorList>
    </citation>
    <scope>NUCLEOTIDE SEQUENCE [LARGE SCALE GENOMIC DNA]</scope>
    <source>
        <strain evidence="2">CCUG 55074</strain>
    </source>
</reference>
<accession>A0ABW3SXV7</accession>
<dbReference type="EMBL" id="JBHTLQ010000004">
    <property type="protein sequence ID" value="MFD1189411.1"/>
    <property type="molecule type" value="Genomic_DNA"/>
</dbReference>
<evidence type="ECO:0000313" key="2">
    <source>
        <dbReference type="Proteomes" id="UP001597216"/>
    </source>
</evidence>
<proteinExistence type="predicted"/>
<evidence type="ECO:0000313" key="1">
    <source>
        <dbReference type="EMBL" id="MFD1189411.1"/>
    </source>
</evidence>
<comment type="caution">
    <text evidence="1">The sequence shown here is derived from an EMBL/GenBank/DDBJ whole genome shotgun (WGS) entry which is preliminary data.</text>
</comment>
<sequence length="185" mass="18539">QRGASAELAGQGAILAPAAGRVLTASVPVGSVVMPGQSLAQITAGPLVVRIEVPDADAATLKVGQAVTLDPADLGGAVTQGQITQIYPAVAGGQVKADVTAPNLPANLIGRRVRASVAIGERQAIVVPRRYVSTRFGIDYVRLVAKDGAVTEAPVQTTAGPNASTLEVLSGLHEGDVLAPVGAAQ</sequence>